<sequence>MTEKLNRSAETWQHKIPRNLVKDNNQLYNALGALNFFYNEAAKEDEITITAYLERPKDLLTELQNRGAVGKA</sequence>
<dbReference type="OrthoDB" id="5019894at2759"/>
<evidence type="ECO:0000313" key="2">
    <source>
        <dbReference type="Proteomes" id="UP001152049"/>
    </source>
</evidence>
<dbReference type="AlphaFoldDB" id="A0A9W8RVD7"/>
<organism evidence="1 2">
    <name type="scientific">Fusarium torreyae</name>
    <dbReference type="NCBI Taxonomy" id="1237075"/>
    <lineage>
        <taxon>Eukaryota</taxon>
        <taxon>Fungi</taxon>
        <taxon>Dikarya</taxon>
        <taxon>Ascomycota</taxon>
        <taxon>Pezizomycotina</taxon>
        <taxon>Sordariomycetes</taxon>
        <taxon>Hypocreomycetidae</taxon>
        <taxon>Hypocreales</taxon>
        <taxon>Nectriaceae</taxon>
        <taxon>Fusarium</taxon>
    </lineage>
</organism>
<dbReference type="Proteomes" id="UP001152049">
    <property type="component" value="Unassembled WGS sequence"/>
</dbReference>
<protein>
    <submittedName>
        <fullName evidence="1">Uncharacterized protein</fullName>
    </submittedName>
</protein>
<name>A0A9W8RVD7_9HYPO</name>
<keyword evidence="2" id="KW-1185">Reference proteome</keyword>
<gene>
    <name evidence="1" type="ORF">NW762_009119</name>
</gene>
<comment type="caution">
    <text evidence="1">The sequence shown here is derived from an EMBL/GenBank/DDBJ whole genome shotgun (WGS) entry which is preliminary data.</text>
</comment>
<proteinExistence type="predicted"/>
<dbReference type="EMBL" id="JAOQAZ010000019">
    <property type="protein sequence ID" value="KAJ4256045.1"/>
    <property type="molecule type" value="Genomic_DNA"/>
</dbReference>
<accession>A0A9W8RVD7</accession>
<reference evidence="1" key="1">
    <citation type="submission" date="2022-09" db="EMBL/GenBank/DDBJ databases">
        <title>Fusarium specimens isolated from Avocado Roots.</title>
        <authorList>
            <person name="Stajich J."/>
            <person name="Roper C."/>
            <person name="Heimlech-Rivalta G."/>
        </authorList>
    </citation>
    <scope>NUCLEOTIDE SEQUENCE</scope>
    <source>
        <strain evidence="1">CF00136</strain>
    </source>
</reference>
<evidence type="ECO:0000313" key="1">
    <source>
        <dbReference type="EMBL" id="KAJ4256045.1"/>
    </source>
</evidence>